<dbReference type="OrthoDB" id="9153806at2"/>
<evidence type="ECO:0000313" key="3">
    <source>
        <dbReference type="Proteomes" id="UP000239326"/>
    </source>
</evidence>
<evidence type="ECO:0000256" key="1">
    <source>
        <dbReference type="SAM" id="MobiDB-lite"/>
    </source>
</evidence>
<reference evidence="2 3" key="1">
    <citation type="submission" date="2018-03" db="EMBL/GenBank/DDBJ databases">
        <title>Genome sequencing of Simplicispira sp.</title>
        <authorList>
            <person name="Kim S.-J."/>
            <person name="Heo J."/>
            <person name="Kwon S.-W."/>
        </authorList>
    </citation>
    <scope>NUCLEOTIDE SEQUENCE [LARGE SCALE GENOMIC DNA]</scope>
    <source>
        <strain evidence="2 3">SC1-8</strain>
    </source>
</reference>
<proteinExistence type="predicted"/>
<organism evidence="2 3">
    <name type="scientific">Simplicispira suum</name>
    <dbReference type="NCBI Taxonomy" id="2109915"/>
    <lineage>
        <taxon>Bacteria</taxon>
        <taxon>Pseudomonadati</taxon>
        <taxon>Pseudomonadota</taxon>
        <taxon>Betaproteobacteria</taxon>
        <taxon>Burkholderiales</taxon>
        <taxon>Comamonadaceae</taxon>
        <taxon>Simplicispira</taxon>
    </lineage>
</organism>
<name>A0A2S0MWB4_9BURK</name>
<dbReference type="KEGG" id="simp:C6571_01695"/>
<dbReference type="Proteomes" id="UP000239326">
    <property type="component" value="Chromosome"/>
</dbReference>
<dbReference type="RefSeq" id="WP_106445165.1">
    <property type="nucleotide sequence ID" value="NZ_CP027669.1"/>
</dbReference>
<evidence type="ECO:0000313" key="2">
    <source>
        <dbReference type="EMBL" id="AVO40172.1"/>
    </source>
</evidence>
<dbReference type="AlphaFoldDB" id="A0A2S0MWB4"/>
<gene>
    <name evidence="2" type="ORF">C6571_01695</name>
</gene>
<feature type="compositionally biased region" description="Polar residues" evidence="1">
    <location>
        <begin position="1"/>
        <end position="11"/>
    </location>
</feature>
<accession>A0A2S0MWB4</accession>
<protein>
    <submittedName>
        <fullName evidence="2">Uncharacterized protein</fullName>
    </submittedName>
</protein>
<dbReference type="EMBL" id="CP027669">
    <property type="protein sequence ID" value="AVO40172.1"/>
    <property type="molecule type" value="Genomic_DNA"/>
</dbReference>
<sequence length="72" mass="7712">MTQQATISGEVTYTPGDGAPITIPRGPVHIDRSEDSTTLSWTADNDAAGSAAMPRDEFERYVSEGKITLEKA</sequence>
<keyword evidence="3" id="KW-1185">Reference proteome</keyword>
<feature type="region of interest" description="Disordered" evidence="1">
    <location>
        <begin position="1"/>
        <end position="38"/>
    </location>
</feature>